<protein>
    <recommendedName>
        <fullName evidence="3">YkyB-like protein</fullName>
    </recommendedName>
</protein>
<evidence type="ECO:0000313" key="1">
    <source>
        <dbReference type="EMBL" id="MBM7586634.1"/>
    </source>
</evidence>
<evidence type="ECO:0008006" key="3">
    <source>
        <dbReference type="Google" id="ProtNLM"/>
    </source>
</evidence>
<dbReference type="RefSeq" id="WP_239587636.1">
    <property type="nucleotide sequence ID" value="NZ_JAFBDZ010000003.1"/>
</dbReference>
<accession>A0ABS2NFL6</accession>
<name>A0ABS2NFL6_9BACI</name>
<evidence type="ECO:0000313" key="2">
    <source>
        <dbReference type="Proteomes" id="UP001646157"/>
    </source>
</evidence>
<proteinExistence type="predicted"/>
<reference evidence="1 2" key="1">
    <citation type="submission" date="2021-01" db="EMBL/GenBank/DDBJ databases">
        <title>Genomic Encyclopedia of Type Strains, Phase IV (KMG-IV): sequencing the most valuable type-strain genomes for metagenomic binning, comparative biology and taxonomic classification.</title>
        <authorList>
            <person name="Goeker M."/>
        </authorList>
    </citation>
    <scope>NUCLEOTIDE SEQUENCE [LARGE SCALE GENOMIC DNA]</scope>
    <source>
        <strain evidence="1 2">DSM 24834</strain>
    </source>
</reference>
<comment type="caution">
    <text evidence="1">The sequence shown here is derived from an EMBL/GenBank/DDBJ whole genome shotgun (WGS) entry which is preliminary data.</text>
</comment>
<gene>
    <name evidence="1" type="ORF">JOC86_003186</name>
</gene>
<keyword evidence="2" id="KW-1185">Reference proteome</keyword>
<sequence>MRNPNQSSPLSATVINLSKAIFTVNRHAKTAINPGYLYYLKKQALLKMIKEGKAHKVGLHFSNNPKYSQQQSDVLVSCGEYTFHIPPMKKDFEELPHLGNLNKKSRNPKCRMSLSEAKSILEGYTGIVEKNSNNRKKPTSNKYNKPVFKKLGDSFF</sequence>
<dbReference type="InterPro" id="IPR025552">
    <property type="entry name" value="YkyB"/>
</dbReference>
<dbReference type="EMBL" id="JAFBDZ010000003">
    <property type="protein sequence ID" value="MBM7586634.1"/>
    <property type="molecule type" value="Genomic_DNA"/>
</dbReference>
<dbReference type="Pfam" id="PF14177">
    <property type="entry name" value="YkyB"/>
    <property type="match status" value="1"/>
</dbReference>
<dbReference type="Proteomes" id="UP001646157">
    <property type="component" value="Unassembled WGS sequence"/>
</dbReference>
<organism evidence="1 2">
    <name type="scientific">Rossellomorea pakistanensis</name>
    <dbReference type="NCBI Taxonomy" id="992288"/>
    <lineage>
        <taxon>Bacteria</taxon>
        <taxon>Bacillati</taxon>
        <taxon>Bacillota</taxon>
        <taxon>Bacilli</taxon>
        <taxon>Bacillales</taxon>
        <taxon>Bacillaceae</taxon>
        <taxon>Rossellomorea</taxon>
    </lineage>
</organism>